<dbReference type="InterPro" id="IPR037066">
    <property type="entry name" value="Plug_dom_sf"/>
</dbReference>
<dbReference type="Gene3D" id="2.40.170.20">
    <property type="entry name" value="TonB-dependent receptor, beta-barrel domain"/>
    <property type="match status" value="1"/>
</dbReference>
<reference evidence="10 11" key="1">
    <citation type="submission" date="2018-08" db="EMBL/GenBank/DDBJ databases">
        <title>Mucilaginibacter sp. MYSH2.</title>
        <authorList>
            <person name="Seo T."/>
        </authorList>
    </citation>
    <scope>NUCLEOTIDE SEQUENCE [LARGE SCALE GENOMIC DNA]</scope>
    <source>
        <strain evidence="10 11">MYSH2</strain>
    </source>
</reference>
<organism evidence="10 11">
    <name type="scientific">Mucilaginibacter conchicola</name>
    <dbReference type="NCBI Taxonomy" id="2303333"/>
    <lineage>
        <taxon>Bacteria</taxon>
        <taxon>Pseudomonadati</taxon>
        <taxon>Bacteroidota</taxon>
        <taxon>Sphingobacteriia</taxon>
        <taxon>Sphingobacteriales</taxon>
        <taxon>Sphingobacteriaceae</taxon>
        <taxon>Mucilaginibacter</taxon>
    </lineage>
</organism>
<evidence type="ECO:0000313" key="11">
    <source>
        <dbReference type="Proteomes" id="UP000264217"/>
    </source>
</evidence>
<comment type="subcellular location">
    <subcellularLocation>
        <location evidence="1 7">Cell outer membrane</location>
        <topology evidence="1 7">Multi-pass membrane protein</topology>
    </subcellularLocation>
</comment>
<proteinExistence type="inferred from homology"/>
<sequence length="1015" mass="109848">MKRIFTISGLLVLFTFFSTALFAQNVTVRGKVTDAKTGETLVGVTVAVKGTTTGAQTDANGAFSLSVASNATLTISYLGYTTADIPVSGRTDINVTLQSATNELQGVVVIGYGTQRKVDVTGSIATVKGADVSKQASTNAVSGLQGKVAGVQITNNAAPGKSPDITIRGLGTIYGNTKPLFVVDGVWYDNIDFLNPQDIESFSLLKDASSTAIYGIRAANGVVLITTKRGVKGKPVINYNGYAGFQAVTNQVKMANGTQYATAVNELTDLINATTPNDPPKAHIFANPSQYGEGTNWYNEILRKAAMTNHQLDLSGGTDAYTYNYSVGYLDQDGIVKGNNYQRYTAHLSNDFKFGKAFKVGFTASGVSDKSKDAAADIYHQMFAAAPVIGVRGPGASYVDPNGLGLGDGNNFNPMATVDYYNQVTKNHRFTYSAYGEVSFLKHFKFKTSFGGDISQLEVRNYTPKYRATFKQFSDKTNLNLDHTEVRNWIWENTLTYDLQAGDNRLTALLGYSMLQNRTYQLNGAADNVPYVASGSMYSSFPDGSNPVYIRTPTSQIYNRAMSQFARINYSFKDRYLLNASIRRDGASQFYGDKTYGYFPSVGAGWVITNEDFMKDQKVFSNLKLRGSWGQVGNSGVPINPSVQVIASDPFLTAIFGNPPTAYPGASINTVVPPTILWEKTQSSDFGIEGGLFDNKLTFEADYYNRKTIAAIFAIPVAGSLGTVNSSLIGNQANISNKGFEFLVGWKDKTAGGFTYSINANLGINTNKVLDVRTGSNPIYQGGDGIANGALATRTIVGQPIGQFYGYKVTGIFQNAAQVTAGAQPNAHPGDFIYQDTNGDGKIDGNDRVALGSPLPKYTFGLNTSFTYKSFDLALDFQGVADVSVYNANLAYRFGNENFTQDFFLNRWHGEGTSNTYPSVNLGTTDNAKPNSFYVESGSYIRLRNAQLGYTLPSEPLKRFGISKLRFYANAQNAINIFGYKGFSPEIGGAVGGRGIDANVYPLYAIYNFGVNVTF</sequence>
<evidence type="ECO:0000259" key="9">
    <source>
        <dbReference type="Pfam" id="PF07715"/>
    </source>
</evidence>
<dbReference type="EMBL" id="QWDC01000002">
    <property type="protein sequence ID" value="RFZ92127.1"/>
    <property type="molecule type" value="Genomic_DNA"/>
</dbReference>
<evidence type="ECO:0000256" key="1">
    <source>
        <dbReference type="ARBA" id="ARBA00004571"/>
    </source>
</evidence>
<dbReference type="InterPro" id="IPR039426">
    <property type="entry name" value="TonB-dep_rcpt-like"/>
</dbReference>
<dbReference type="Pfam" id="PF13715">
    <property type="entry name" value="CarbopepD_reg_2"/>
    <property type="match status" value="1"/>
</dbReference>
<evidence type="ECO:0000256" key="3">
    <source>
        <dbReference type="ARBA" id="ARBA00022452"/>
    </source>
</evidence>
<dbReference type="InterPro" id="IPR023996">
    <property type="entry name" value="TonB-dep_OMP_SusC/RagA"/>
</dbReference>
<evidence type="ECO:0000256" key="7">
    <source>
        <dbReference type="PROSITE-ProRule" id="PRU01360"/>
    </source>
</evidence>
<evidence type="ECO:0000313" key="10">
    <source>
        <dbReference type="EMBL" id="RFZ92127.1"/>
    </source>
</evidence>
<keyword evidence="3 7" id="KW-1134">Transmembrane beta strand</keyword>
<dbReference type="InterPro" id="IPR036942">
    <property type="entry name" value="Beta-barrel_TonB_sf"/>
</dbReference>
<keyword evidence="2 7" id="KW-0813">Transport</keyword>
<dbReference type="OrthoDB" id="9768177at2"/>
<evidence type="ECO:0000256" key="6">
    <source>
        <dbReference type="ARBA" id="ARBA00023237"/>
    </source>
</evidence>
<name>A0A372NU43_9SPHI</name>
<dbReference type="InterPro" id="IPR023997">
    <property type="entry name" value="TonB-dep_OMP_SusC/RagA_CS"/>
</dbReference>
<keyword evidence="11" id="KW-1185">Reference proteome</keyword>
<dbReference type="AlphaFoldDB" id="A0A372NU43"/>
<keyword evidence="4 7" id="KW-0812">Transmembrane</keyword>
<gene>
    <name evidence="10" type="ORF">D0C36_11830</name>
</gene>
<dbReference type="Gene3D" id="2.170.130.10">
    <property type="entry name" value="TonB-dependent receptor, plug domain"/>
    <property type="match status" value="1"/>
</dbReference>
<dbReference type="Proteomes" id="UP000264217">
    <property type="component" value="Unassembled WGS sequence"/>
</dbReference>
<keyword evidence="8" id="KW-0732">Signal</keyword>
<feature type="domain" description="TonB-dependent receptor plug" evidence="9">
    <location>
        <begin position="117"/>
        <end position="222"/>
    </location>
</feature>
<evidence type="ECO:0000256" key="8">
    <source>
        <dbReference type="SAM" id="SignalP"/>
    </source>
</evidence>
<dbReference type="GO" id="GO:0009279">
    <property type="term" value="C:cell outer membrane"/>
    <property type="evidence" value="ECO:0007669"/>
    <property type="project" value="UniProtKB-SubCell"/>
</dbReference>
<dbReference type="SUPFAM" id="SSF49464">
    <property type="entry name" value="Carboxypeptidase regulatory domain-like"/>
    <property type="match status" value="1"/>
</dbReference>
<comment type="caution">
    <text evidence="10">The sequence shown here is derived from an EMBL/GenBank/DDBJ whole genome shotgun (WGS) entry which is preliminary data.</text>
</comment>
<evidence type="ECO:0000256" key="4">
    <source>
        <dbReference type="ARBA" id="ARBA00022692"/>
    </source>
</evidence>
<dbReference type="NCBIfam" id="TIGR04057">
    <property type="entry name" value="SusC_RagA_signa"/>
    <property type="match status" value="1"/>
</dbReference>
<keyword evidence="6 7" id="KW-0998">Cell outer membrane</keyword>
<keyword evidence="10" id="KW-0675">Receptor</keyword>
<dbReference type="InterPro" id="IPR008969">
    <property type="entry name" value="CarboxyPept-like_regulatory"/>
</dbReference>
<feature type="chain" id="PRO_5016970635" evidence="8">
    <location>
        <begin position="24"/>
        <end position="1015"/>
    </location>
</feature>
<accession>A0A372NU43</accession>
<evidence type="ECO:0000256" key="5">
    <source>
        <dbReference type="ARBA" id="ARBA00023136"/>
    </source>
</evidence>
<feature type="signal peptide" evidence="8">
    <location>
        <begin position="1"/>
        <end position="23"/>
    </location>
</feature>
<keyword evidence="5 7" id="KW-0472">Membrane</keyword>
<protein>
    <submittedName>
        <fullName evidence="10">TonB-dependent receptor</fullName>
    </submittedName>
</protein>
<dbReference type="InterPro" id="IPR012910">
    <property type="entry name" value="Plug_dom"/>
</dbReference>
<dbReference type="SUPFAM" id="SSF56935">
    <property type="entry name" value="Porins"/>
    <property type="match status" value="1"/>
</dbReference>
<dbReference type="RefSeq" id="WP_117391838.1">
    <property type="nucleotide sequence ID" value="NZ_QWDC01000002.1"/>
</dbReference>
<evidence type="ECO:0000256" key="2">
    <source>
        <dbReference type="ARBA" id="ARBA00022448"/>
    </source>
</evidence>
<dbReference type="NCBIfam" id="TIGR04056">
    <property type="entry name" value="OMP_RagA_SusC"/>
    <property type="match status" value="1"/>
</dbReference>
<dbReference type="Pfam" id="PF07715">
    <property type="entry name" value="Plug"/>
    <property type="match status" value="1"/>
</dbReference>
<comment type="similarity">
    <text evidence="7">Belongs to the TonB-dependent receptor family.</text>
</comment>
<dbReference type="PROSITE" id="PS52016">
    <property type="entry name" value="TONB_DEPENDENT_REC_3"/>
    <property type="match status" value="1"/>
</dbReference>
<dbReference type="Gene3D" id="2.60.40.1120">
    <property type="entry name" value="Carboxypeptidase-like, regulatory domain"/>
    <property type="match status" value="1"/>
</dbReference>